<comment type="similarity">
    <text evidence="4">Belongs to the copine family.</text>
</comment>
<dbReference type="GO" id="GO:0046872">
    <property type="term" value="F:metal ion binding"/>
    <property type="evidence" value="ECO:0007669"/>
    <property type="project" value="UniProtKB-KW"/>
</dbReference>
<reference evidence="14" key="1">
    <citation type="submission" date="2021-09" db="EMBL/GenBank/DDBJ databases">
        <authorList>
            <consortium name="AG Swart"/>
            <person name="Singh M."/>
            <person name="Singh A."/>
            <person name="Seah K."/>
            <person name="Emmerich C."/>
        </authorList>
    </citation>
    <scope>NUCLEOTIDE SEQUENCE</scope>
    <source>
        <strain evidence="14">ATCC30299</strain>
    </source>
</reference>
<evidence type="ECO:0000259" key="13">
    <source>
        <dbReference type="PROSITE" id="PS50234"/>
    </source>
</evidence>
<dbReference type="PANTHER" id="PTHR10857:SF106">
    <property type="entry name" value="C2 DOMAIN-CONTAINING PROTEIN"/>
    <property type="match status" value="1"/>
</dbReference>
<dbReference type="SUPFAM" id="SSF49562">
    <property type="entry name" value="C2 domain (Calcium/lipid-binding domain, CaLB)"/>
    <property type="match status" value="2"/>
</dbReference>
<dbReference type="AlphaFoldDB" id="A0AAU9J6N3"/>
<keyword evidence="8" id="KW-0677">Repeat</keyword>
<dbReference type="GO" id="GO:0005634">
    <property type="term" value="C:nucleus"/>
    <property type="evidence" value="ECO:0007669"/>
    <property type="project" value="UniProtKB-SubCell"/>
</dbReference>
<dbReference type="FunFam" id="2.60.40.150:FF:000042">
    <property type="entry name" value="Copine 3"/>
    <property type="match status" value="1"/>
</dbReference>
<evidence type="ECO:0000313" key="14">
    <source>
        <dbReference type="EMBL" id="CAG9320966.1"/>
    </source>
</evidence>
<keyword evidence="9" id="KW-0106">Calcium</keyword>
<evidence type="ECO:0000259" key="12">
    <source>
        <dbReference type="PROSITE" id="PS50004"/>
    </source>
</evidence>
<comment type="caution">
    <text evidence="14">The sequence shown here is derived from an EMBL/GenBank/DDBJ whole genome shotgun (WGS) entry which is preliminary data.</text>
</comment>
<dbReference type="PANTHER" id="PTHR10857">
    <property type="entry name" value="COPINE"/>
    <property type="match status" value="1"/>
</dbReference>
<keyword evidence="6" id="KW-0963">Cytoplasm</keyword>
<evidence type="ECO:0000256" key="4">
    <source>
        <dbReference type="ARBA" id="ARBA00009048"/>
    </source>
</evidence>
<dbReference type="PROSITE" id="PS50234">
    <property type="entry name" value="VWFA"/>
    <property type="match status" value="1"/>
</dbReference>
<keyword evidence="11" id="KW-0539">Nucleus</keyword>
<evidence type="ECO:0000256" key="9">
    <source>
        <dbReference type="ARBA" id="ARBA00022837"/>
    </source>
</evidence>
<keyword evidence="15" id="KW-1185">Reference proteome</keyword>
<dbReference type="Pfam" id="PF07002">
    <property type="entry name" value="Copine"/>
    <property type="match status" value="1"/>
</dbReference>
<dbReference type="SMART" id="SM00327">
    <property type="entry name" value="VWA"/>
    <property type="match status" value="1"/>
</dbReference>
<dbReference type="InterPro" id="IPR037768">
    <property type="entry name" value="C2B_Copine"/>
</dbReference>
<dbReference type="CDD" id="cd04047">
    <property type="entry name" value="C2B_Copine"/>
    <property type="match status" value="1"/>
</dbReference>
<dbReference type="Gene3D" id="3.40.50.410">
    <property type="entry name" value="von Willebrand factor, type A domain"/>
    <property type="match status" value="1"/>
</dbReference>
<dbReference type="PROSITE" id="PS50004">
    <property type="entry name" value="C2"/>
    <property type="match status" value="1"/>
</dbReference>
<dbReference type="GO" id="GO:0005544">
    <property type="term" value="F:calcium-dependent phospholipid binding"/>
    <property type="evidence" value="ECO:0007669"/>
    <property type="project" value="InterPro"/>
</dbReference>
<sequence length="519" mass="59363">MLVREFSSKSHKTFELFIKARDLVAPATLNPICRLQLKVEDSKWVDLGSTEVVFMSKNPKWKQNIIIDHCFEKSSELQFSIYSGADFIGSIECTSNHLIARQPFISHIFRGTIKEITGTIVVKAEEVRDLESKINIGLVGHHLDAMDFGGKSDPYLIFYRLLQDDSWSECYRTEIIYKTLDPVWKPFEINLHQLCGSDPNRSIKIECFDWDRCSSDDFIGQVTVTLRELLRAGSQFALINHSKTSRKGYTNSGILEVTSSTITRNYSYMDYLQNGTSIKLIVAIDFTSSNGDHTDIHSLHYSNSSIQNEYQRAIEAVIKIIEIYDEDKKIAIFGFGGRPIWIRDISHCFSLTRSESNPYVVGHEKIIETYIKELPNIELEGPTYFRWILEMANDKAREKTDGSIYNVLLIITDGDIDDFPASRDLIVESSRLPMSVIIIGVGGECFSNMYRLDSDSGVLKDHNQREALRDCVQFVPFRQYMSSPESFESKILEEIPSQIESYMKLANIKPLLMKCPFSD</sequence>
<dbReference type="InterPro" id="IPR010734">
    <property type="entry name" value="Copine_C"/>
</dbReference>
<dbReference type="GO" id="GO:0005886">
    <property type="term" value="C:plasma membrane"/>
    <property type="evidence" value="ECO:0007669"/>
    <property type="project" value="UniProtKB-SubCell"/>
</dbReference>
<dbReference type="InterPro" id="IPR036465">
    <property type="entry name" value="vWFA_dom_sf"/>
</dbReference>
<comment type="subcellular location">
    <subcellularLocation>
        <location evidence="2">Cell membrane</location>
    </subcellularLocation>
    <subcellularLocation>
        <location evidence="3">Cytoplasm</location>
    </subcellularLocation>
    <subcellularLocation>
        <location evidence="1">Nucleus</location>
    </subcellularLocation>
</comment>
<keyword evidence="10" id="KW-0472">Membrane</keyword>
<keyword evidence="5" id="KW-1003">Cell membrane</keyword>
<evidence type="ECO:0000256" key="5">
    <source>
        <dbReference type="ARBA" id="ARBA00022475"/>
    </source>
</evidence>
<evidence type="ECO:0000256" key="3">
    <source>
        <dbReference type="ARBA" id="ARBA00004496"/>
    </source>
</evidence>
<dbReference type="SUPFAM" id="SSF53300">
    <property type="entry name" value="vWA-like"/>
    <property type="match status" value="1"/>
</dbReference>
<protein>
    <recommendedName>
        <fullName evidence="16">Copine-8</fullName>
    </recommendedName>
</protein>
<evidence type="ECO:0008006" key="16">
    <source>
        <dbReference type="Google" id="ProtNLM"/>
    </source>
</evidence>
<dbReference type="GO" id="GO:0071277">
    <property type="term" value="P:cellular response to calcium ion"/>
    <property type="evidence" value="ECO:0007669"/>
    <property type="project" value="TreeGrafter"/>
</dbReference>
<proteinExistence type="inferred from homology"/>
<evidence type="ECO:0000256" key="11">
    <source>
        <dbReference type="ARBA" id="ARBA00023242"/>
    </source>
</evidence>
<gene>
    <name evidence="14" type="ORF">BSTOLATCC_MIC27538</name>
</gene>
<evidence type="ECO:0000256" key="2">
    <source>
        <dbReference type="ARBA" id="ARBA00004236"/>
    </source>
</evidence>
<evidence type="ECO:0000256" key="10">
    <source>
        <dbReference type="ARBA" id="ARBA00023136"/>
    </source>
</evidence>
<evidence type="ECO:0000256" key="8">
    <source>
        <dbReference type="ARBA" id="ARBA00022737"/>
    </source>
</evidence>
<accession>A0AAU9J6N3</accession>
<dbReference type="Gene3D" id="2.60.40.150">
    <property type="entry name" value="C2 domain"/>
    <property type="match status" value="2"/>
</dbReference>
<organism evidence="14 15">
    <name type="scientific">Blepharisma stoltei</name>
    <dbReference type="NCBI Taxonomy" id="1481888"/>
    <lineage>
        <taxon>Eukaryota</taxon>
        <taxon>Sar</taxon>
        <taxon>Alveolata</taxon>
        <taxon>Ciliophora</taxon>
        <taxon>Postciliodesmatophora</taxon>
        <taxon>Heterotrichea</taxon>
        <taxon>Heterotrichida</taxon>
        <taxon>Blepharismidae</taxon>
        <taxon>Blepharisma</taxon>
    </lineage>
</organism>
<name>A0AAU9J6N3_9CILI</name>
<dbReference type="InterPro" id="IPR035892">
    <property type="entry name" value="C2_domain_sf"/>
</dbReference>
<dbReference type="EMBL" id="CAJZBQ010000027">
    <property type="protein sequence ID" value="CAG9320966.1"/>
    <property type="molecule type" value="Genomic_DNA"/>
</dbReference>
<evidence type="ECO:0000256" key="6">
    <source>
        <dbReference type="ARBA" id="ARBA00022490"/>
    </source>
</evidence>
<keyword evidence="7" id="KW-0479">Metal-binding</keyword>
<dbReference type="GO" id="GO:0005737">
    <property type="term" value="C:cytoplasm"/>
    <property type="evidence" value="ECO:0007669"/>
    <property type="project" value="UniProtKB-SubCell"/>
</dbReference>
<evidence type="ECO:0000256" key="1">
    <source>
        <dbReference type="ARBA" id="ARBA00004123"/>
    </source>
</evidence>
<dbReference type="InterPro" id="IPR002035">
    <property type="entry name" value="VWF_A"/>
</dbReference>
<dbReference type="Proteomes" id="UP001162131">
    <property type="component" value="Unassembled WGS sequence"/>
</dbReference>
<dbReference type="SMART" id="SM00239">
    <property type="entry name" value="C2"/>
    <property type="match status" value="2"/>
</dbReference>
<dbReference type="InterPro" id="IPR045052">
    <property type="entry name" value="Copine"/>
</dbReference>
<dbReference type="InterPro" id="IPR000008">
    <property type="entry name" value="C2_dom"/>
</dbReference>
<feature type="domain" description="VWFA" evidence="13">
    <location>
        <begin position="279"/>
        <end position="499"/>
    </location>
</feature>
<feature type="domain" description="C2" evidence="12">
    <location>
        <begin position="99"/>
        <end position="240"/>
    </location>
</feature>
<dbReference type="Pfam" id="PF00168">
    <property type="entry name" value="C2"/>
    <property type="match status" value="2"/>
</dbReference>
<evidence type="ECO:0000313" key="15">
    <source>
        <dbReference type="Proteomes" id="UP001162131"/>
    </source>
</evidence>
<evidence type="ECO:0000256" key="7">
    <source>
        <dbReference type="ARBA" id="ARBA00022723"/>
    </source>
</evidence>